<evidence type="ECO:0000313" key="2">
    <source>
        <dbReference type="Proteomes" id="UP000708208"/>
    </source>
</evidence>
<sequence>MSKRGYYSIEGPISRKFQEVIPSVKILEIHISSQIRTSLMTKLSEAFPDVETVRFHWSNHHLPGIFWLLPNKVKNIQVWDFPLSYYQDLKLECLLTGSTNDISLTSQNLEMLENLDIYSPIRTFQNLASLKFYCTDFPFKVPQDGWGYFSNVTKWLLLEPLSELQIHLAFPQVISSQGGISYPTLAELPDFSPVSDRLVISFYDSPAILVEQ</sequence>
<dbReference type="AlphaFoldDB" id="A0A8J2P195"/>
<dbReference type="Proteomes" id="UP000708208">
    <property type="component" value="Unassembled WGS sequence"/>
</dbReference>
<reference evidence="1" key="1">
    <citation type="submission" date="2021-06" db="EMBL/GenBank/DDBJ databases">
        <authorList>
            <person name="Hodson N. C."/>
            <person name="Mongue J. A."/>
            <person name="Jaron S. K."/>
        </authorList>
    </citation>
    <scope>NUCLEOTIDE SEQUENCE</scope>
</reference>
<organism evidence="1 2">
    <name type="scientific">Allacma fusca</name>
    <dbReference type="NCBI Taxonomy" id="39272"/>
    <lineage>
        <taxon>Eukaryota</taxon>
        <taxon>Metazoa</taxon>
        <taxon>Ecdysozoa</taxon>
        <taxon>Arthropoda</taxon>
        <taxon>Hexapoda</taxon>
        <taxon>Collembola</taxon>
        <taxon>Symphypleona</taxon>
        <taxon>Sminthuridae</taxon>
        <taxon>Allacma</taxon>
    </lineage>
</organism>
<keyword evidence="2" id="KW-1185">Reference proteome</keyword>
<gene>
    <name evidence="1" type="ORF">AFUS01_LOCUS16954</name>
</gene>
<proteinExistence type="predicted"/>
<evidence type="ECO:0000313" key="1">
    <source>
        <dbReference type="EMBL" id="CAG7728150.1"/>
    </source>
</evidence>
<protein>
    <submittedName>
        <fullName evidence="1">Uncharacterized protein</fullName>
    </submittedName>
</protein>
<name>A0A8J2P195_9HEXA</name>
<accession>A0A8J2P195</accession>
<comment type="caution">
    <text evidence="1">The sequence shown here is derived from an EMBL/GenBank/DDBJ whole genome shotgun (WGS) entry which is preliminary data.</text>
</comment>
<dbReference type="EMBL" id="CAJVCH010159339">
    <property type="protein sequence ID" value="CAG7728150.1"/>
    <property type="molecule type" value="Genomic_DNA"/>
</dbReference>